<dbReference type="Pfam" id="PF26200">
    <property type="entry name" value="Rcat_RNF216"/>
    <property type="match status" value="1"/>
</dbReference>
<comment type="caution">
    <text evidence="10">The sequence shown here is derived from an EMBL/GenBank/DDBJ whole genome shotgun (WGS) entry which is preliminary data.</text>
</comment>
<dbReference type="Gene3D" id="1.20.120.1750">
    <property type="match status" value="1"/>
</dbReference>
<accession>A0ABP0C4R3</accession>
<protein>
    <recommendedName>
        <fullName evidence="12">Ring finger protein</fullName>
    </recommendedName>
</protein>
<evidence type="ECO:0000256" key="7">
    <source>
        <dbReference type="SAM" id="Phobius"/>
    </source>
</evidence>
<dbReference type="CDD" id="cd16630">
    <property type="entry name" value="RING-HC_RBR_RNF216"/>
    <property type="match status" value="1"/>
</dbReference>
<feature type="compositionally biased region" description="Low complexity" evidence="6">
    <location>
        <begin position="73"/>
        <end position="98"/>
    </location>
</feature>
<feature type="domain" description="E3 ubiquitin-protein ligase RNF216 RING finger HC subclass" evidence="9">
    <location>
        <begin position="359"/>
        <end position="477"/>
    </location>
</feature>
<feature type="compositionally biased region" description="Polar residues" evidence="6">
    <location>
        <begin position="61"/>
        <end position="72"/>
    </location>
</feature>
<dbReference type="InterPro" id="IPR051628">
    <property type="entry name" value="LUBAC_E3_Ligases"/>
</dbReference>
<keyword evidence="2" id="KW-0479">Metal-binding</keyword>
<dbReference type="InterPro" id="IPR047544">
    <property type="entry name" value="RING-HC_RBR_RNF216"/>
</dbReference>
<feature type="compositionally biased region" description="Basic and acidic residues" evidence="6">
    <location>
        <begin position="34"/>
        <end position="45"/>
    </location>
</feature>
<name>A0ABP0C4R3_9PEZI</name>
<dbReference type="InterPro" id="IPR047546">
    <property type="entry name" value="Rcat_RBR_RNF216"/>
</dbReference>
<keyword evidence="7" id="KW-0812">Transmembrane</keyword>
<dbReference type="SUPFAM" id="SSF57850">
    <property type="entry name" value="RING/U-box"/>
    <property type="match status" value="1"/>
</dbReference>
<dbReference type="PANTHER" id="PTHR22770">
    <property type="entry name" value="UBIQUITIN CONJUGATING ENZYME 7 INTERACTING PROTEIN-RELATED"/>
    <property type="match status" value="1"/>
</dbReference>
<gene>
    <name evidence="10" type="ORF">SCUCBS95973_006397</name>
</gene>
<evidence type="ECO:0000256" key="2">
    <source>
        <dbReference type="ARBA" id="ARBA00022723"/>
    </source>
</evidence>
<dbReference type="Pfam" id="PF26191">
    <property type="entry name" value="RING-HC_RBR_RNF216"/>
    <property type="match status" value="1"/>
</dbReference>
<keyword evidence="11" id="KW-1185">Reference proteome</keyword>
<dbReference type="InterPro" id="IPR058758">
    <property type="entry name" value="UBA_RNF216"/>
</dbReference>
<keyword evidence="7" id="KW-0472">Membrane</keyword>
<dbReference type="PANTHER" id="PTHR22770:SF42">
    <property type="entry name" value="FINGER PROTEIN (ZIN), PUTATIVE (AFU_ORTHOLOGUE AFUA_4G03910)-RELATED"/>
    <property type="match status" value="1"/>
</dbReference>
<evidence type="ECO:0000256" key="6">
    <source>
        <dbReference type="SAM" id="MobiDB-lite"/>
    </source>
</evidence>
<proteinExistence type="predicted"/>
<keyword evidence="5" id="KW-0862">Zinc</keyword>
<feature type="compositionally biased region" description="Acidic residues" evidence="6">
    <location>
        <begin position="46"/>
        <end position="56"/>
    </location>
</feature>
<keyword evidence="7" id="KW-1133">Transmembrane helix</keyword>
<evidence type="ECO:0008006" key="12">
    <source>
        <dbReference type="Google" id="ProtNLM"/>
    </source>
</evidence>
<evidence type="ECO:0000256" key="5">
    <source>
        <dbReference type="ARBA" id="ARBA00022833"/>
    </source>
</evidence>
<evidence type="ECO:0000259" key="9">
    <source>
        <dbReference type="Pfam" id="PF26191"/>
    </source>
</evidence>
<feature type="transmembrane region" description="Helical" evidence="7">
    <location>
        <begin position="510"/>
        <end position="527"/>
    </location>
</feature>
<evidence type="ECO:0000259" key="8">
    <source>
        <dbReference type="Pfam" id="PF26112"/>
    </source>
</evidence>
<comment type="pathway">
    <text evidence="1">Protein modification; protein ubiquitination.</text>
</comment>
<evidence type="ECO:0000256" key="4">
    <source>
        <dbReference type="ARBA" id="ARBA00022786"/>
    </source>
</evidence>
<evidence type="ECO:0000256" key="1">
    <source>
        <dbReference type="ARBA" id="ARBA00004906"/>
    </source>
</evidence>
<evidence type="ECO:0000313" key="10">
    <source>
        <dbReference type="EMBL" id="CAK7227020.1"/>
    </source>
</evidence>
<keyword evidence="4" id="KW-0833">Ubl conjugation pathway</keyword>
<feature type="region of interest" description="Disordered" evidence="6">
    <location>
        <begin position="1"/>
        <end position="109"/>
    </location>
</feature>
<evidence type="ECO:0000256" key="3">
    <source>
        <dbReference type="ARBA" id="ARBA00022771"/>
    </source>
</evidence>
<feature type="domain" description="E3 ubiquitin-protein ligase RNF216 UBA" evidence="8">
    <location>
        <begin position="219"/>
        <end position="358"/>
    </location>
</feature>
<dbReference type="Proteomes" id="UP001642405">
    <property type="component" value="Unassembled WGS sequence"/>
</dbReference>
<dbReference type="Pfam" id="PF26112">
    <property type="entry name" value="UBA_RNF216"/>
    <property type="match status" value="1"/>
</dbReference>
<organism evidence="10 11">
    <name type="scientific">Sporothrix curviconia</name>
    <dbReference type="NCBI Taxonomy" id="1260050"/>
    <lineage>
        <taxon>Eukaryota</taxon>
        <taxon>Fungi</taxon>
        <taxon>Dikarya</taxon>
        <taxon>Ascomycota</taxon>
        <taxon>Pezizomycotina</taxon>
        <taxon>Sordariomycetes</taxon>
        <taxon>Sordariomycetidae</taxon>
        <taxon>Ophiostomatales</taxon>
        <taxon>Ophiostomataceae</taxon>
        <taxon>Sporothrix</taxon>
    </lineage>
</organism>
<reference evidence="10 11" key="1">
    <citation type="submission" date="2024-01" db="EMBL/GenBank/DDBJ databases">
        <authorList>
            <person name="Allen C."/>
            <person name="Tagirdzhanova G."/>
        </authorList>
    </citation>
    <scope>NUCLEOTIDE SEQUENCE [LARGE SCALE GENOMIC DNA]</scope>
</reference>
<dbReference type="CDD" id="cd20353">
    <property type="entry name" value="Rcat_RBR_RNF216"/>
    <property type="match status" value="1"/>
</dbReference>
<dbReference type="EMBL" id="CAWUHB010000038">
    <property type="protein sequence ID" value="CAK7227020.1"/>
    <property type="molecule type" value="Genomic_DNA"/>
</dbReference>
<keyword evidence="3" id="KW-0863">Zinc-finger</keyword>
<evidence type="ECO:0000313" key="11">
    <source>
        <dbReference type="Proteomes" id="UP001642405"/>
    </source>
</evidence>
<sequence length="868" mass="93964">MVFSGLLGTKQPRRPSSVASGRSGILRSSSARSADQDKEKNRDDAVIDDDDEDVLETNDANDTNDAASVRTTNSARSGRSGNSGNSGNHSKAAAAPASPSAPSPLPDFIADESHLAPVEPETPDLRELNNSLEALAVVFPDVQVDVFREMLTSFDGESRLALVADALLKSQATWVKGRWRVADKDKDGDRDKNMAAAAATTTTATVTATAPSATSTADRFRTPTYQKAAKALASHEFRGLSRSTIYAVLAEQNYAYLDARRALVQMSSKSWRFTISSLFLRRKPVTCTEAENHPLIVWKSSGQGSIIPTIKATGSAELDRELYTALVAPLRVQQRAAQEEADRTMASALNTAEAEAVGATYECECCFTTATFEEVTTCSNYTHGDDDGGGAHIICFRCVQHSVREAVFGQGWARTIDTSRGTLWCPAVVSTSSSNNGGCGGVIPVDHLHRALLDEKRGADTLHHLERRLADHSLVESGLPLVRCPFCEYAEVDDIYVPFHEAPLRVRVDSLYSLAFILLLFGATHVLMLPLLALLVLITVLPGIMAPFGLASSFFSAWSAANSTGRNTAAVARHGNSITSITGTTSKIVTRKRTSPPRKPSYFREQLTAAITRFRRRRRGQQFHCQNPACARVSCLGCSKAWTDIHVCHESSLIALRTQVEQAMSMAIKRVCPRCHTSFVKTVGCNKLTCPCGYKMCYVCRKDISGNEGPDAGYRHFCEHFRPHGDGRPCTQCRRCNLWESEDTEAVLQAAREEAERKWRATEQRELSLSERAYLETGIAIGGGTAGGSSNGSSDSFGSGGHGGETATAVIARKVLAASMSWVSPVAWGLFPGKGKGNSTAGDRIPASQPRFPTLAETLDWLLETILV</sequence>
<feature type="transmembrane region" description="Helical" evidence="7">
    <location>
        <begin position="534"/>
        <end position="558"/>
    </location>
</feature>